<comment type="caution">
    <text evidence="1">The sequence shown here is derived from an EMBL/GenBank/DDBJ whole genome shotgun (WGS) entry which is preliminary data.</text>
</comment>
<dbReference type="AlphaFoldDB" id="A0AAW1FY45"/>
<reference evidence="1 2" key="1">
    <citation type="journal article" date="2024" name="Genome Biol. Evol.">
        <title>Chromosome-level genome assembly of the viviparous eelpout Zoarces viviparus.</title>
        <authorList>
            <person name="Fuhrmann N."/>
            <person name="Brasseur M.V."/>
            <person name="Bakowski C.E."/>
            <person name="Podsiadlowski L."/>
            <person name="Prost S."/>
            <person name="Krehenwinkel H."/>
            <person name="Mayer C."/>
        </authorList>
    </citation>
    <scope>NUCLEOTIDE SEQUENCE [LARGE SCALE GENOMIC DNA]</scope>
    <source>
        <strain evidence="1">NO-MEL_2022_Ind0_liver</strain>
    </source>
</reference>
<sequence length="79" mass="8735">METALLEASVRQNDESYVFGSHAHPFFGFLAQGQFGSGWWNSSAGTKLKRTKAQRRLQPSRASCSGSLEECDVVRDVPD</sequence>
<gene>
    <name evidence="1" type="ORF">VZT92_004374</name>
</gene>
<dbReference type="Proteomes" id="UP001488805">
    <property type="component" value="Unassembled WGS sequence"/>
</dbReference>
<protein>
    <submittedName>
        <fullName evidence="1">Uncharacterized protein</fullName>
    </submittedName>
</protein>
<evidence type="ECO:0000313" key="2">
    <source>
        <dbReference type="Proteomes" id="UP001488805"/>
    </source>
</evidence>
<keyword evidence="2" id="KW-1185">Reference proteome</keyword>
<evidence type="ECO:0000313" key="1">
    <source>
        <dbReference type="EMBL" id="KAK9539258.1"/>
    </source>
</evidence>
<dbReference type="EMBL" id="JBCEZU010000023">
    <property type="protein sequence ID" value="KAK9539258.1"/>
    <property type="molecule type" value="Genomic_DNA"/>
</dbReference>
<accession>A0AAW1FY45</accession>
<proteinExistence type="predicted"/>
<name>A0AAW1FY45_ZOAVI</name>
<organism evidence="1 2">
    <name type="scientific">Zoarces viviparus</name>
    <name type="common">Viviparous eelpout</name>
    <name type="synonym">Blennius viviparus</name>
    <dbReference type="NCBI Taxonomy" id="48416"/>
    <lineage>
        <taxon>Eukaryota</taxon>
        <taxon>Metazoa</taxon>
        <taxon>Chordata</taxon>
        <taxon>Craniata</taxon>
        <taxon>Vertebrata</taxon>
        <taxon>Euteleostomi</taxon>
        <taxon>Actinopterygii</taxon>
        <taxon>Neopterygii</taxon>
        <taxon>Teleostei</taxon>
        <taxon>Neoteleostei</taxon>
        <taxon>Acanthomorphata</taxon>
        <taxon>Eupercaria</taxon>
        <taxon>Perciformes</taxon>
        <taxon>Cottioidei</taxon>
        <taxon>Zoarcales</taxon>
        <taxon>Zoarcidae</taxon>
        <taxon>Zoarcinae</taxon>
        <taxon>Zoarces</taxon>
    </lineage>
</organism>